<keyword evidence="9" id="KW-1185">Reference proteome</keyword>
<evidence type="ECO:0000256" key="4">
    <source>
        <dbReference type="ARBA" id="ARBA00022692"/>
    </source>
</evidence>
<keyword evidence="5 7" id="KW-1133">Transmembrane helix</keyword>
<name>A0A667G9Q7_LYNCA</name>
<feature type="transmembrane region" description="Helical" evidence="7">
    <location>
        <begin position="123"/>
        <end position="146"/>
    </location>
</feature>
<evidence type="ECO:0000313" key="9">
    <source>
        <dbReference type="Proteomes" id="UP000472241"/>
    </source>
</evidence>
<dbReference type="AlphaFoldDB" id="A0A667G9Q7"/>
<keyword evidence="3" id="KW-0597">Phosphoprotein</keyword>
<keyword evidence="4 7" id="KW-0812">Transmembrane</keyword>
<feature type="transmembrane region" description="Helical" evidence="7">
    <location>
        <begin position="213"/>
        <end position="232"/>
    </location>
</feature>
<proteinExistence type="inferred from homology"/>
<dbReference type="InterPro" id="IPR007237">
    <property type="entry name" value="CD20-like"/>
</dbReference>
<dbReference type="PANTHER" id="PTHR15756">
    <property type="entry name" value="LR8/HCA112"/>
    <property type="match status" value="1"/>
</dbReference>
<reference evidence="8" key="1">
    <citation type="submission" date="2025-08" db="UniProtKB">
        <authorList>
            <consortium name="Ensembl"/>
        </authorList>
    </citation>
    <scope>IDENTIFICATION</scope>
</reference>
<sequence>WSPEPSPPLLQTQQGWLSLLSSPFSISLPWGVPTVYIWNPQTCLRLGVRGLLLGPGIWESALSSSLFLQVVQIVLGVLSGILGSFLYIFYSSPLCNSGAAIWTGAVAVLAGAVAFIYEKRGGIYWALLRTLLALAAFSTAIAAIIIGADNFYKGYFDFGDFICDVSSSTWYRGTPPPSTPSPEEVRRLHLCLSYLNMLKVLFISFQAMLLGVWALLLLASLVPVCLYCWKILRCKETDQKKLLHVSEI</sequence>
<dbReference type="PANTHER" id="PTHR15756:SF6">
    <property type="entry name" value="TRANSMEMBRANE PROTEIN 176A"/>
    <property type="match status" value="1"/>
</dbReference>
<dbReference type="GO" id="GO:0016020">
    <property type="term" value="C:membrane"/>
    <property type="evidence" value="ECO:0007669"/>
    <property type="project" value="UniProtKB-SubCell"/>
</dbReference>
<comment type="similarity">
    <text evidence="2">Belongs to the TMEM176 family.</text>
</comment>
<reference evidence="8" key="2">
    <citation type="submission" date="2025-09" db="UniProtKB">
        <authorList>
            <consortium name="Ensembl"/>
        </authorList>
    </citation>
    <scope>IDENTIFICATION</scope>
</reference>
<feature type="transmembrane region" description="Helical" evidence="7">
    <location>
        <begin position="66"/>
        <end position="90"/>
    </location>
</feature>
<evidence type="ECO:0000256" key="7">
    <source>
        <dbReference type="SAM" id="Phobius"/>
    </source>
</evidence>
<evidence type="ECO:0000256" key="6">
    <source>
        <dbReference type="ARBA" id="ARBA00023136"/>
    </source>
</evidence>
<accession>A0A667G9Q7</accession>
<dbReference type="Ensembl" id="ENSLCNT00005004077.1">
    <property type="protein sequence ID" value="ENSLCNP00005003607.1"/>
    <property type="gene ID" value="ENSLCNG00005002494.1"/>
</dbReference>
<gene>
    <name evidence="8" type="primary">TMEM176A</name>
</gene>
<feature type="transmembrane region" description="Helical" evidence="7">
    <location>
        <begin position="99"/>
        <end position="117"/>
    </location>
</feature>
<evidence type="ECO:0000256" key="2">
    <source>
        <dbReference type="ARBA" id="ARBA00006022"/>
    </source>
</evidence>
<evidence type="ECO:0000313" key="8">
    <source>
        <dbReference type="Ensembl" id="ENSLCNP00005003607.1"/>
    </source>
</evidence>
<protein>
    <submittedName>
        <fullName evidence="8">Transmembrane protein 176A</fullName>
    </submittedName>
</protein>
<evidence type="ECO:0000256" key="5">
    <source>
        <dbReference type="ARBA" id="ARBA00022989"/>
    </source>
</evidence>
<dbReference type="InterPro" id="IPR009281">
    <property type="entry name" value="TMEM176A/TMEM176B"/>
</dbReference>
<dbReference type="Pfam" id="PF04103">
    <property type="entry name" value="CD20"/>
    <property type="match status" value="1"/>
</dbReference>
<dbReference type="Proteomes" id="UP000472241">
    <property type="component" value="Unplaced"/>
</dbReference>
<evidence type="ECO:0000256" key="3">
    <source>
        <dbReference type="ARBA" id="ARBA00022553"/>
    </source>
</evidence>
<organism evidence="8 9">
    <name type="scientific">Lynx canadensis</name>
    <name type="common">Canada lynx</name>
    <name type="synonym">Felis canadensis</name>
    <dbReference type="NCBI Taxonomy" id="61383"/>
    <lineage>
        <taxon>Eukaryota</taxon>
        <taxon>Metazoa</taxon>
        <taxon>Chordata</taxon>
        <taxon>Craniata</taxon>
        <taxon>Vertebrata</taxon>
        <taxon>Euteleostomi</taxon>
        <taxon>Mammalia</taxon>
        <taxon>Eutheria</taxon>
        <taxon>Laurasiatheria</taxon>
        <taxon>Carnivora</taxon>
        <taxon>Feliformia</taxon>
        <taxon>Felidae</taxon>
        <taxon>Felinae</taxon>
        <taxon>Lynx</taxon>
    </lineage>
</organism>
<keyword evidence="6 7" id="KW-0472">Membrane</keyword>
<evidence type="ECO:0000256" key="1">
    <source>
        <dbReference type="ARBA" id="ARBA00004141"/>
    </source>
</evidence>
<comment type="subcellular location">
    <subcellularLocation>
        <location evidence="1">Membrane</location>
        <topology evidence="1">Multi-pass membrane protein</topology>
    </subcellularLocation>
</comment>